<organism evidence="1 2">
    <name type="scientific">Elysia crispata</name>
    <name type="common">lettuce slug</name>
    <dbReference type="NCBI Taxonomy" id="231223"/>
    <lineage>
        <taxon>Eukaryota</taxon>
        <taxon>Metazoa</taxon>
        <taxon>Spiralia</taxon>
        <taxon>Lophotrochozoa</taxon>
        <taxon>Mollusca</taxon>
        <taxon>Gastropoda</taxon>
        <taxon>Heterobranchia</taxon>
        <taxon>Euthyneura</taxon>
        <taxon>Panpulmonata</taxon>
        <taxon>Sacoglossa</taxon>
        <taxon>Placobranchoidea</taxon>
        <taxon>Plakobranchidae</taxon>
        <taxon>Elysia</taxon>
    </lineage>
</organism>
<accession>A0AAE1DQI5</accession>
<sequence>MVKHQLESIHRLSGATGPHNDTLGGASASCPDRLVPGRTMVGLAADKIPTLFKQLPLMSDEFLESPYVGQELFRGRIVFRGRTQSQWSLPVDSDHFAYRLSSQKDTTWVNIGRWIQEFDSDTLDRSGDHQASSVWLAVRWWTRGPLVIGSIRPASCPHDTETAESGILTTMKLGSPMFQLIFLYCYDHINKKHK</sequence>
<protein>
    <submittedName>
        <fullName evidence="1">Uncharacterized protein</fullName>
    </submittedName>
</protein>
<evidence type="ECO:0000313" key="2">
    <source>
        <dbReference type="Proteomes" id="UP001283361"/>
    </source>
</evidence>
<keyword evidence="2" id="KW-1185">Reference proteome</keyword>
<proteinExistence type="predicted"/>
<gene>
    <name evidence="1" type="ORF">RRG08_011167</name>
</gene>
<reference evidence="1" key="1">
    <citation type="journal article" date="2023" name="G3 (Bethesda)">
        <title>A reference genome for the long-term kleptoplast-retaining sea slug Elysia crispata morphotype clarki.</title>
        <authorList>
            <person name="Eastman K.E."/>
            <person name="Pendleton A.L."/>
            <person name="Shaikh M.A."/>
            <person name="Suttiyut T."/>
            <person name="Ogas R."/>
            <person name="Tomko P."/>
            <person name="Gavelis G."/>
            <person name="Widhalm J.R."/>
            <person name="Wisecaver J.H."/>
        </authorList>
    </citation>
    <scope>NUCLEOTIDE SEQUENCE</scope>
    <source>
        <strain evidence="1">ECLA1</strain>
    </source>
</reference>
<evidence type="ECO:0000313" key="1">
    <source>
        <dbReference type="EMBL" id="KAK3779144.1"/>
    </source>
</evidence>
<name>A0AAE1DQI5_9GAST</name>
<dbReference type="EMBL" id="JAWDGP010002879">
    <property type="protein sequence ID" value="KAK3779144.1"/>
    <property type="molecule type" value="Genomic_DNA"/>
</dbReference>
<comment type="caution">
    <text evidence="1">The sequence shown here is derived from an EMBL/GenBank/DDBJ whole genome shotgun (WGS) entry which is preliminary data.</text>
</comment>
<dbReference type="AlphaFoldDB" id="A0AAE1DQI5"/>
<dbReference type="Proteomes" id="UP001283361">
    <property type="component" value="Unassembled WGS sequence"/>
</dbReference>